<keyword evidence="1" id="KW-1133">Transmembrane helix</keyword>
<feature type="transmembrane region" description="Helical" evidence="1">
    <location>
        <begin position="82"/>
        <end position="109"/>
    </location>
</feature>
<dbReference type="Pfam" id="PF07690">
    <property type="entry name" value="MFS_1"/>
    <property type="match status" value="1"/>
</dbReference>
<feature type="transmembrane region" description="Helical" evidence="1">
    <location>
        <begin position="400"/>
        <end position="421"/>
    </location>
</feature>
<feature type="transmembrane region" description="Helical" evidence="1">
    <location>
        <begin position="341"/>
        <end position="362"/>
    </location>
</feature>
<dbReference type="AlphaFoldDB" id="A0A131Z5H9"/>
<sequence>MGADNSELAVTGQCVPMSADDLRPRRPALQADLTGCGGREKQVEASRKLPAWKLCRPAVIVQAGAARSSKQSASWRSNLDRWVIGAACVATTFMTGATLRTIGFLFVNFLAKFKASRQQTAWSVSFTSAGVAFSGVLCKFLLRWSPPWPLIMVGSACQLAGMFGAYCATNVTVLALTFGLLHGIGAGMVFVLTGTFIERTFAVTKRRLLMQLNMVAFCAAGSFFPRILLYLAQEFGYSWMMLFLSGVMINVPVLCLLFRPRPNPEENNNVLPKTTAQKIFSVEQGAGKLGHPENIGTPVPESIFTKPLFYVTALTHLIFFYVINLFASISVDTILSKGIPVILAITIAPSVSVLDCVGRVLMPLVTEKGLVKRSTLVMVDYFFIGVGFILISFIRAYPAMLATCLGFGVFSGHAIAVHNSLMGDVVGAEQLNMSNVIVTCIATVSFLTKPLLFGFFRDMQGSYDNLYRIMSGLMFLNAFVWLVVNLTDRFRKKRTWTTRDSQLQLCDLPTLTGYQVMDLTSLMA</sequence>
<reference evidence="2" key="1">
    <citation type="journal article" date="2016" name="Ticks Tick Borne Dis.">
        <title>De novo assembly and annotation of the salivary gland transcriptome of Rhipicephalus appendiculatus male and female ticks during blood feeding.</title>
        <authorList>
            <person name="de Castro M.H."/>
            <person name="de Klerk D."/>
            <person name="Pienaar R."/>
            <person name="Latif A.A."/>
            <person name="Rees D.J."/>
            <person name="Mans B.J."/>
        </authorList>
    </citation>
    <scope>NUCLEOTIDE SEQUENCE</scope>
    <source>
        <tissue evidence="2">Salivary glands</tissue>
    </source>
</reference>
<feature type="transmembrane region" description="Helical" evidence="1">
    <location>
        <begin position="149"/>
        <end position="166"/>
    </location>
</feature>
<dbReference type="GO" id="GO:0008028">
    <property type="term" value="F:monocarboxylic acid transmembrane transporter activity"/>
    <property type="evidence" value="ECO:0007669"/>
    <property type="project" value="TreeGrafter"/>
</dbReference>
<feature type="transmembrane region" description="Helical" evidence="1">
    <location>
        <begin position="121"/>
        <end position="142"/>
    </location>
</feature>
<protein>
    <submittedName>
        <fullName evidence="2">Monocarboxylate transporter</fullName>
    </submittedName>
</protein>
<feature type="transmembrane region" description="Helical" evidence="1">
    <location>
        <begin position="433"/>
        <end position="453"/>
    </location>
</feature>
<dbReference type="EMBL" id="GEDV01002329">
    <property type="protein sequence ID" value="JAP86228.1"/>
    <property type="molecule type" value="Transcribed_RNA"/>
</dbReference>
<dbReference type="InterPro" id="IPR011701">
    <property type="entry name" value="MFS"/>
</dbReference>
<name>A0A131Z5H9_RHIAP</name>
<feature type="transmembrane region" description="Helical" evidence="1">
    <location>
        <begin position="172"/>
        <end position="197"/>
    </location>
</feature>
<feature type="transmembrane region" description="Helical" evidence="1">
    <location>
        <begin position="209"/>
        <end position="231"/>
    </location>
</feature>
<feature type="transmembrane region" description="Helical" evidence="1">
    <location>
        <begin position="374"/>
        <end position="394"/>
    </location>
</feature>
<dbReference type="InterPro" id="IPR050327">
    <property type="entry name" value="Proton-linked_MCT"/>
</dbReference>
<proteinExistence type="predicted"/>
<organism evidence="2">
    <name type="scientific">Rhipicephalus appendiculatus</name>
    <name type="common">Brown ear tick</name>
    <dbReference type="NCBI Taxonomy" id="34631"/>
    <lineage>
        <taxon>Eukaryota</taxon>
        <taxon>Metazoa</taxon>
        <taxon>Ecdysozoa</taxon>
        <taxon>Arthropoda</taxon>
        <taxon>Chelicerata</taxon>
        <taxon>Arachnida</taxon>
        <taxon>Acari</taxon>
        <taxon>Parasitiformes</taxon>
        <taxon>Ixodida</taxon>
        <taxon>Ixodoidea</taxon>
        <taxon>Ixodidae</taxon>
        <taxon>Rhipicephalinae</taxon>
        <taxon>Rhipicephalus</taxon>
        <taxon>Rhipicephalus</taxon>
    </lineage>
</organism>
<dbReference type="PANTHER" id="PTHR11360:SF303">
    <property type="entry name" value="MAJOR FACILITATOR SUPERFAMILY (MFS) PROFILE DOMAIN-CONTAINING PROTEIN"/>
    <property type="match status" value="1"/>
</dbReference>
<dbReference type="SUPFAM" id="SSF103473">
    <property type="entry name" value="MFS general substrate transporter"/>
    <property type="match status" value="1"/>
</dbReference>
<evidence type="ECO:0000256" key="1">
    <source>
        <dbReference type="SAM" id="Phobius"/>
    </source>
</evidence>
<feature type="transmembrane region" description="Helical" evidence="1">
    <location>
        <begin position="308"/>
        <end position="329"/>
    </location>
</feature>
<feature type="transmembrane region" description="Helical" evidence="1">
    <location>
        <begin position="465"/>
        <end position="484"/>
    </location>
</feature>
<keyword evidence="1" id="KW-0472">Membrane</keyword>
<dbReference type="Gene3D" id="1.20.1250.20">
    <property type="entry name" value="MFS general substrate transporter like domains"/>
    <property type="match status" value="1"/>
</dbReference>
<dbReference type="InterPro" id="IPR036259">
    <property type="entry name" value="MFS_trans_sf"/>
</dbReference>
<feature type="transmembrane region" description="Helical" evidence="1">
    <location>
        <begin position="237"/>
        <end position="258"/>
    </location>
</feature>
<accession>A0A131Z5H9</accession>
<dbReference type="PANTHER" id="PTHR11360">
    <property type="entry name" value="MONOCARBOXYLATE TRANSPORTER"/>
    <property type="match status" value="1"/>
</dbReference>
<evidence type="ECO:0000313" key="2">
    <source>
        <dbReference type="EMBL" id="JAP86228.1"/>
    </source>
</evidence>
<keyword evidence="1" id="KW-0812">Transmembrane</keyword>